<dbReference type="PATRIC" id="fig|997892.3.peg.2473"/>
<evidence type="ECO:0008006" key="3">
    <source>
        <dbReference type="Google" id="ProtNLM"/>
    </source>
</evidence>
<accession>I9AE73</accession>
<dbReference type="Proteomes" id="UP000003566">
    <property type="component" value="Unassembled WGS sequence"/>
</dbReference>
<organism evidence="1 2">
    <name type="scientific">Bacteroides xylanisolvens CL03T12C04</name>
    <dbReference type="NCBI Taxonomy" id="997892"/>
    <lineage>
        <taxon>Bacteria</taxon>
        <taxon>Pseudomonadati</taxon>
        <taxon>Bacteroidota</taxon>
        <taxon>Bacteroidia</taxon>
        <taxon>Bacteroidales</taxon>
        <taxon>Bacteroidaceae</taxon>
        <taxon>Bacteroides</taxon>
    </lineage>
</organism>
<gene>
    <name evidence="1" type="ORF">HMPREF1074_02409</name>
</gene>
<dbReference type="HOGENOM" id="CLU_210365_0_0_10"/>
<reference evidence="1 2" key="1">
    <citation type="submission" date="2012-02" db="EMBL/GenBank/DDBJ databases">
        <title>The Genome Sequence of Bacteroides xylanisolvens CL03T12C04.</title>
        <authorList>
            <consortium name="The Broad Institute Genome Sequencing Platform"/>
            <person name="Earl A."/>
            <person name="Ward D."/>
            <person name="Feldgarden M."/>
            <person name="Gevers D."/>
            <person name="Zitomersky N.L."/>
            <person name="Coyne M.J."/>
            <person name="Comstock L.E."/>
            <person name="Young S.K."/>
            <person name="Zeng Q."/>
            <person name="Gargeya S."/>
            <person name="Fitzgerald M."/>
            <person name="Haas B."/>
            <person name="Abouelleil A."/>
            <person name="Alvarado L."/>
            <person name="Arachchi H.M."/>
            <person name="Berlin A."/>
            <person name="Chapman S.B."/>
            <person name="Gearin G."/>
            <person name="Goldberg J."/>
            <person name="Griggs A."/>
            <person name="Gujja S."/>
            <person name="Hansen M."/>
            <person name="Heiman D."/>
            <person name="Howarth C."/>
            <person name="Larimer J."/>
            <person name="Lui A."/>
            <person name="MacDonald P.J.P."/>
            <person name="McCowen C."/>
            <person name="Montmayeur A."/>
            <person name="Murphy C."/>
            <person name="Neiman D."/>
            <person name="Pearson M."/>
            <person name="Priest M."/>
            <person name="Roberts A."/>
            <person name="Saif S."/>
            <person name="Shea T."/>
            <person name="Sisk P."/>
            <person name="Stolte C."/>
            <person name="Sykes S."/>
            <person name="Wortman J."/>
            <person name="Nusbaum C."/>
            <person name="Birren B."/>
        </authorList>
    </citation>
    <scope>NUCLEOTIDE SEQUENCE [LARGE SCALE GENOMIC DNA]</scope>
    <source>
        <strain evidence="1 2">CL03T12C04</strain>
    </source>
</reference>
<evidence type="ECO:0000313" key="2">
    <source>
        <dbReference type="Proteomes" id="UP000003566"/>
    </source>
</evidence>
<evidence type="ECO:0000313" key="1">
    <source>
        <dbReference type="EMBL" id="EIY86000.1"/>
    </source>
</evidence>
<proteinExistence type="predicted"/>
<comment type="caution">
    <text evidence="1">The sequence shown here is derived from an EMBL/GenBank/DDBJ whole genome shotgun (WGS) entry which is preliminary data.</text>
</comment>
<protein>
    <recommendedName>
        <fullName evidence="3">DNA-damage-inducible protein D</fullName>
    </recommendedName>
</protein>
<dbReference type="AlphaFoldDB" id="I9AE73"/>
<sequence>MKSEEIKELFKQFESIVCEYNKVECWSARELYPLLGYSQWRNFLSII</sequence>
<dbReference type="EMBL" id="AGXE01000014">
    <property type="protein sequence ID" value="EIY86000.1"/>
    <property type="molecule type" value="Genomic_DNA"/>
</dbReference>
<name>I9AE73_9BACE</name>